<evidence type="ECO:0000256" key="2">
    <source>
        <dbReference type="ARBA" id="ARBA00006555"/>
    </source>
</evidence>
<organism evidence="13 14">
    <name type="scientific">Flavihumibacter stibioxidans</name>
    <dbReference type="NCBI Taxonomy" id="1834163"/>
    <lineage>
        <taxon>Bacteria</taxon>
        <taxon>Pseudomonadati</taxon>
        <taxon>Bacteroidota</taxon>
        <taxon>Chitinophagia</taxon>
        <taxon>Chitinophagales</taxon>
        <taxon>Chitinophagaceae</taxon>
        <taxon>Flavihumibacter</taxon>
    </lineage>
</organism>
<comment type="subcellular location">
    <subcellularLocation>
        <location evidence="1">Cell inner membrane</location>
        <topology evidence="1">Single-pass membrane protein</topology>
        <orientation evidence="1">Periplasmic side</orientation>
    </subcellularLocation>
</comment>
<feature type="region of interest" description="Disordered" evidence="10">
    <location>
        <begin position="77"/>
        <end position="103"/>
    </location>
</feature>
<gene>
    <name evidence="13" type="ORF">BC349_05750</name>
</gene>
<evidence type="ECO:0000259" key="12">
    <source>
        <dbReference type="Pfam" id="PF03544"/>
    </source>
</evidence>
<evidence type="ECO:0000256" key="1">
    <source>
        <dbReference type="ARBA" id="ARBA00004383"/>
    </source>
</evidence>
<feature type="region of interest" description="Disordered" evidence="10">
    <location>
        <begin position="129"/>
        <end position="162"/>
    </location>
</feature>
<evidence type="ECO:0000256" key="10">
    <source>
        <dbReference type="SAM" id="MobiDB-lite"/>
    </source>
</evidence>
<keyword evidence="5" id="KW-0997">Cell inner membrane</keyword>
<dbReference type="EMBL" id="MBUA01000001">
    <property type="protein sequence ID" value="MBC6490459.1"/>
    <property type="molecule type" value="Genomic_DNA"/>
</dbReference>
<dbReference type="PANTHER" id="PTHR33446:SF2">
    <property type="entry name" value="PROTEIN TONB"/>
    <property type="match status" value="1"/>
</dbReference>
<evidence type="ECO:0000256" key="11">
    <source>
        <dbReference type="SAM" id="Phobius"/>
    </source>
</evidence>
<evidence type="ECO:0000256" key="5">
    <source>
        <dbReference type="ARBA" id="ARBA00022519"/>
    </source>
</evidence>
<dbReference type="SUPFAM" id="SSF74653">
    <property type="entry name" value="TolA/TonB C-terminal domain"/>
    <property type="match status" value="1"/>
</dbReference>
<comment type="similarity">
    <text evidence="2">Belongs to the TonB family.</text>
</comment>
<evidence type="ECO:0000313" key="14">
    <source>
        <dbReference type="Proteomes" id="UP000765802"/>
    </source>
</evidence>
<evidence type="ECO:0000256" key="4">
    <source>
        <dbReference type="ARBA" id="ARBA00022475"/>
    </source>
</evidence>
<reference evidence="13 14" key="1">
    <citation type="submission" date="2016-07" db="EMBL/GenBank/DDBJ databases">
        <title>Genome analysis of Flavihumibacter stibioxidans YS-17.</title>
        <authorList>
            <person name="Shi K."/>
            <person name="Han Y."/>
            <person name="Wang G."/>
        </authorList>
    </citation>
    <scope>NUCLEOTIDE SEQUENCE [LARGE SCALE GENOMIC DNA]</scope>
    <source>
        <strain evidence="13 14">YS-17</strain>
    </source>
</reference>
<dbReference type="PANTHER" id="PTHR33446">
    <property type="entry name" value="PROTEIN TONB-RELATED"/>
    <property type="match status" value="1"/>
</dbReference>
<protein>
    <recommendedName>
        <fullName evidence="12">TonB C-terminal domain-containing protein</fullName>
    </recommendedName>
</protein>
<evidence type="ECO:0000256" key="7">
    <source>
        <dbReference type="ARBA" id="ARBA00022927"/>
    </source>
</evidence>
<dbReference type="RefSeq" id="WP_187255760.1">
    <property type="nucleotide sequence ID" value="NZ_JBHULF010000006.1"/>
</dbReference>
<dbReference type="InterPro" id="IPR006260">
    <property type="entry name" value="TonB/TolA_C"/>
</dbReference>
<sequence>MKPSTILRSDALDILFENRNKQYGAYALRRNYPRHLYYGLGGMILLVILSILISRNSGPGPNLNGGIVSIFTIPDTLEPIPPPAEPTPPPPPTPAEPPRVAQEKHTTIIVVPDKLSEPIPEQTRIDSAAIGPVSLTGTKDDGITGPSPAAGSSTGPAAPIPPPAEKEPEILETASVMPSFPGGAGALQRWLSRQLRPQDEQDSGERIRVVVRFVVNDEGEIDQVQLSQPAGDPYDREVLRVIKKMPRWEPGQQKGRPVSVWFTIPVIFVTPEQ</sequence>
<keyword evidence="6 11" id="KW-0812">Transmembrane</keyword>
<keyword evidence="9 11" id="KW-0472">Membrane</keyword>
<evidence type="ECO:0000256" key="8">
    <source>
        <dbReference type="ARBA" id="ARBA00022989"/>
    </source>
</evidence>
<evidence type="ECO:0000313" key="13">
    <source>
        <dbReference type="EMBL" id="MBC6490459.1"/>
    </source>
</evidence>
<dbReference type="Pfam" id="PF03544">
    <property type="entry name" value="TonB_C"/>
    <property type="match status" value="1"/>
</dbReference>
<feature type="compositionally biased region" description="Low complexity" evidence="10">
    <location>
        <begin position="145"/>
        <end position="157"/>
    </location>
</feature>
<dbReference type="InterPro" id="IPR037682">
    <property type="entry name" value="TonB_C"/>
</dbReference>
<evidence type="ECO:0000256" key="3">
    <source>
        <dbReference type="ARBA" id="ARBA00022448"/>
    </source>
</evidence>
<dbReference type="Proteomes" id="UP000765802">
    <property type="component" value="Unassembled WGS sequence"/>
</dbReference>
<dbReference type="Gene3D" id="3.30.1150.10">
    <property type="match status" value="1"/>
</dbReference>
<feature type="transmembrane region" description="Helical" evidence="11">
    <location>
        <begin position="36"/>
        <end position="54"/>
    </location>
</feature>
<dbReference type="NCBIfam" id="TIGR01352">
    <property type="entry name" value="tonB_Cterm"/>
    <property type="match status" value="1"/>
</dbReference>
<feature type="compositionally biased region" description="Pro residues" evidence="10">
    <location>
        <begin position="79"/>
        <end position="97"/>
    </location>
</feature>
<feature type="domain" description="TonB C-terminal" evidence="12">
    <location>
        <begin position="197"/>
        <end position="269"/>
    </location>
</feature>
<evidence type="ECO:0000256" key="6">
    <source>
        <dbReference type="ARBA" id="ARBA00022692"/>
    </source>
</evidence>
<keyword evidence="7" id="KW-0653">Protein transport</keyword>
<keyword evidence="3" id="KW-0813">Transport</keyword>
<accession>A0ABR7M611</accession>
<evidence type="ECO:0000256" key="9">
    <source>
        <dbReference type="ARBA" id="ARBA00023136"/>
    </source>
</evidence>
<name>A0ABR7M611_9BACT</name>
<proteinExistence type="inferred from homology"/>
<comment type="caution">
    <text evidence="13">The sequence shown here is derived from an EMBL/GenBank/DDBJ whole genome shotgun (WGS) entry which is preliminary data.</text>
</comment>
<dbReference type="InterPro" id="IPR051045">
    <property type="entry name" value="TonB-dependent_transducer"/>
</dbReference>
<keyword evidence="8 11" id="KW-1133">Transmembrane helix</keyword>
<keyword evidence="14" id="KW-1185">Reference proteome</keyword>
<keyword evidence="4" id="KW-1003">Cell membrane</keyword>